<evidence type="ECO:0000313" key="2">
    <source>
        <dbReference type="Proteomes" id="UP000305840"/>
    </source>
</evidence>
<evidence type="ECO:0008006" key="3">
    <source>
        <dbReference type="Google" id="ProtNLM"/>
    </source>
</evidence>
<dbReference type="RefSeq" id="WP_136994528.1">
    <property type="nucleotide sequence ID" value="NZ_SYVO01000052.1"/>
</dbReference>
<reference evidence="1 2" key="1">
    <citation type="submission" date="2019-04" db="EMBL/GenBank/DDBJ databases">
        <title>A reverse ecology approach based on a biological definition of microbial populations.</title>
        <authorList>
            <person name="Arevalo P."/>
            <person name="Vaninsberghe D."/>
            <person name="Elsherbini J."/>
            <person name="Gore J."/>
            <person name="Polz M."/>
        </authorList>
    </citation>
    <scope>NUCLEOTIDE SEQUENCE [LARGE SCALE GENOMIC DNA]</scope>
    <source>
        <strain evidence="1 2">10N.222.48.A1</strain>
    </source>
</reference>
<accession>A0A4U2EZZ7</accession>
<name>A0A4U2EZZ7_9VIBR</name>
<evidence type="ECO:0000313" key="1">
    <source>
        <dbReference type="EMBL" id="TKG07267.1"/>
    </source>
</evidence>
<protein>
    <recommendedName>
        <fullName evidence="3">DUF4393 domain-containing protein</fullName>
    </recommendedName>
</protein>
<organism evidence="1 2">
    <name type="scientific">Vibrio lentus</name>
    <dbReference type="NCBI Taxonomy" id="136468"/>
    <lineage>
        <taxon>Bacteria</taxon>
        <taxon>Pseudomonadati</taxon>
        <taxon>Pseudomonadota</taxon>
        <taxon>Gammaproteobacteria</taxon>
        <taxon>Vibrionales</taxon>
        <taxon>Vibrionaceae</taxon>
        <taxon>Vibrio</taxon>
    </lineage>
</organism>
<dbReference type="EMBL" id="SYVO01000052">
    <property type="protein sequence ID" value="TKG07267.1"/>
    <property type="molecule type" value="Genomic_DNA"/>
</dbReference>
<gene>
    <name evidence="1" type="ORF">FCV91_14320</name>
</gene>
<sequence>MTQLESNSKDKLVSVAKAAAGALPFIGNAVSELLDNVVPNLRFERVVVFLQSLDQRVSRLDEKMEQFRANLATEEGVDILEEGILQASRSISPVRKKRLASILETSLSEETLKYEESKKILNLFREMTDPEIIWLIYYSLRPNIGRGPHSDWVAKHPDVLAPISRELSAPKEQREKAALQDSYKETLLRLGLVETNGRTTNLTTLGGMVVRYISDGEDN</sequence>
<dbReference type="Proteomes" id="UP000305840">
    <property type="component" value="Unassembled WGS sequence"/>
</dbReference>
<dbReference type="AlphaFoldDB" id="A0A4U2EZZ7"/>
<comment type="caution">
    <text evidence="1">The sequence shown here is derived from an EMBL/GenBank/DDBJ whole genome shotgun (WGS) entry which is preliminary data.</text>
</comment>
<proteinExistence type="predicted"/>